<sequence length="111" mass="11736">MSQAADDLSDRIRERLAPIPGVAEQKMFGGRAFMLDGNMICGIMKDGGLLARVGKDGYDAALALPGCQPMTMGAKTMSGFVVVDGDVLDTEEGLAQWVDRCLAFAATLPPK</sequence>
<protein>
    <submittedName>
        <fullName evidence="2">TfoX/Sxy family protein</fullName>
    </submittedName>
</protein>
<dbReference type="RefSeq" id="WP_264227334.1">
    <property type="nucleotide sequence ID" value="NZ_CP107716.1"/>
</dbReference>
<dbReference type="Pfam" id="PF04993">
    <property type="entry name" value="TfoX_N"/>
    <property type="match status" value="1"/>
</dbReference>
<dbReference type="InterPro" id="IPR007076">
    <property type="entry name" value="TfoX_N"/>
</dbReference>
<dbReference type="Gene3D" id="3.30.1460.30">
    <property type="entry name" value="YgaC/TfoX-N like chaperone"/>
    <property type="match status" value="1"/>
</dbReference>
<name>A0ABY6IVQ8_9HYPH</name>
<evidence type="ECO:0000313" key="2">
    <source>
        <dbReference type="EMBL" id="UYQ73775.1"/>
    </source>
</evidence>
<accession>A0ABY6IVQ8</accession>
<evidence type="ECO:0000313" key="3">
    <source>
        <dbReference type="Proteomes" id="UP001163882"/>
    </source>
</evidence>
<organism evidence="2 3">
    <name type="scientific">Pelagibacterium flavum</name>
    <dbReference type="NCBI Taxonomy" id="2984530"/>
    <lineage>
        <taxon>Bacteria</taxon>
        <taxon>Pseudomonadati</taxon>
        <taxon>Pseudomonadota</taxon>
        <taxon>Alphaproteobacteria</taxon>
        <taxon>Hyphomicrobiales</taxon>
        <taxon>Devosiaceae</taxon>
        <taxon>Pelagibacterium</taxon>
    </lineage>
</organism>
<reference evidence="2" key="1">
    <citation type="submission" date="2022-10" db="EMBL/GenBank/DDBJ databases">
        <title>YIM 151497 complete genome.</title>
        <authorList>
            <person name="Chen X."/>
        </authorList>
    </citation>
    <scope>NUCLEOTIDE SEQUENCE</scope>
    <source>
        <strain evidence="2">YIM 151497</strain>
    </source>
</reference>
<gene>
    <name evidence="2" type="ORF">OF122_08470</name>
</gene>
<dbReference type="Proteomes" id="UP001163882">
    <property type="component" value="Chromosome"/>
</dbReference>
<dbReference type="EMBL" id="CP107716">
    <property type="protein sequence ID" value="UYQ73775.1"/>
    <property type="molecule type" value="Genomic_DNA"/>
</dbReference>
<feature type="domain" description="TfoX N-terminal" evidence="1">
    <location>
        <begin position="14"/>
        <end position="105"/>
    </location>
</feature>
<dbReference type="SUPFAM" id="SSF159894">
    <property type="entry name" value="YgaC/TfoX-N like"/>
    <property type="match status" value="1"/>
</dbReference>
<proteinExistence type="predicted"/>
<evidence type="ECO:0000259" key="1">
    <source>
        <dbReference type="Pfam" id="PF04993"/>
    </source>
</evidence>
<keyword evidence="3" id="KW-1185">Reference proteome</keyword>